<feature type="DNA-binding region" description="H-T-H motif" evidence="4">
    <location>
        <begin position="41"/>
        <end position="60"/>
    </location>
</feature>
<protein>
    <submittedName>
        <fullName evidence="6">TetR family transcriptional regulator</fullName>
    </submittedName>
</protein>
<dbReference type="Pfam" id="PF00440">
    <property type="entry name" value="TetR_N"/>
    <property type="match status" value="1"/>
</dbReference>
<keyword evidence="7" id="KW-1185">Reference proteome</keyword>
<dbReference type="InterPro" id="IPR041484">
    <property type="entry name" value="TetR_C_25"/>
</dbReference>
<evidence type="ECO:0000256" key="3">
    <source>
        <dbReference type="ARBA" id="ARBA00023163"/>
    </source>
</evidence>
<organism evidence="6 7">
    <name type="scientific">Nocardioides guangzhouensis</name>
    <dbReference type="NCBI Taxonomy" id="2497878"/>
    <lineage>
        <taxon>Bacteria</taxon>
        <taxon>Bacillati</taxon>
        <taxon>Actinomycetota</taxon>
        <taxon>Actinomycetes</taxon>
        <taxon>Propionibacteriales</taxon>
        <taxon>Nocardioidaceae</taxon>
        <taxon>Nocardioides</taxon>
    </lineage>
</organism>
<dbReference type="Pfam" id="PF17933">
    <property type="entry name" value="TetR_C_25"/>
    <property type="match status" value="1"/>
</dbReference>
<dbReference type="SUPFAM" id="SSF46689">
    <property type="entry name" value="Homeodomain-like"/>
    <property type="match status" value="1"/>
</dbReference>
<keyword evidence="1" id="KW-0805">Transcription regulation</keyword>
<dbReference type="Proteomes" id="UP000295198">
    <property type="component" value="Unassembled WGS sequence"/>
</dbReference>
<accession>A0A4Q4Z5N8</accession>
<dbReference type="GO" id="GO:0003700">
    <property type="term" value="F:DNA-binding transcription factor activity"/>
    <property type="evidence" value="ECO:0007669"/>
    <property type="project" value="TreeGrafter"/>
</dbReference>
<dbReference type="Gene3D" id="1.10.357.10">
    <property type="entry name" value="Tetracycline Repressor, domain 2"/>
    <property type="match status" value="1"/>
</dbReference>
<evidence type="ECO:0000313" key="6">
    <source>
        <dbReference type="EMBL" id="RYP82992.1"/>
    </source>
</evidence>
<dbReference type="PRINTS" id="PR00455">
    <property type="entry name" value="HTHTETR"/>
</dbReference>
<evidence type="ECO:0000256" key="1">
    <source>
        <dbReference type="ARBA" id="ARBA00023015"/>
    </source>
</evidence>
<dbReference type="PANTHER" id="PTHR30055">
    <property type="entry name" value="HTH-TYPE TRANSCRIPTIONAL REGULATOR RUTR"/>
    <property type="match status" value="1"/>
</dbReference>
<dbReference type="AlphaFoldDB" id="A0A4Q4Z5N8"/>
<dbReference type="GO" id="GO:0000976">
    <property type="term" value="F:transcription cis-regulatory region binding"/>
    <property type="evidence" value="ECO:0007669"/>
    <property type="project" value="TreeGrafter"/>
</dbReference>
<dbReference type="OrthoDB" id="3403733at2"/>
<name>A0A4Q4Z5N8_9ACTN</name>
<evidence type="ECO:0000313" key="7">
    <source>
        <dbReference type="Proteomes" id="UP000295198"/>
    </source>
</evidence>
<keyword evidence="3" id="KW-0804">Transcription</keyword>
<dbReference type="InterPro" id="IPR050109">
    <property type="entry name" value="HTH-type_TetR-like_transc_reg"/>
</dbReference>
<sequence length="220" mass="23559">MISMLNMCSDRQVPPGDLTARATIRNAALRLFAESGPEAVTVREVAAAAAVSPALVMHHFSSKAGLRAAVDEHVAHSFDAVLDNLTEDGIEDALTGGDSTSLAEAFVAGFPPGSPVPDYLRRLLLTNDPTGDRVFARWFAVSERVLTDLEAAGIARPSQNRKVRAAFLFVNDLAAILLARHIGQVCGVDLHTSEGMTRWAAEAVDVYSQGAFRAKEEDET</sequence>
<comment type="caution">
    <text evidence="6">The sequence shown here is derived from an EMBL/GenBank/DDBJ whole genome shotgun (WGS) entry which is preliminary data.</text>
</comment>
<dbReference type="PROSITE" id="PS50977">
    <property type="entry name" value="HTH_TETR_2"/>
    <property type="match status" value="1"/>
</dbReference>
<dbReference type="EMBL" id="SDKM01000039">
    <property type="protein sequence ID" value="RYP82992.1"/>
    <property type="molecule type" value="Genomic_DNA"/>
</dbReference>
<evidence type="ECO:0000256" key="4">
    <source>
        <dbReference type="PROSITE-ProRule" id="PRU00335"/>
    </source>
</evidence>
<keyword evidence="2 4" id="KW-0238">DNA-binding</keyword>
<reference evidence="6 7" key="1">
    <citation type="submission" date="2019-01" db="EMBL/GenBank/DDBJ databases">
        <title>Nocardioides guangzhouensis sp. nov., an actinobacterium isolated from soil.</title>
        <authorList>
            <person name="Fu Y."/>
            <person name="Cai Y."/>
            <person name="Lin Z."/>
            <person name="Chen P."/>
        </authorList>
    </citation>
    <scope>NUCLEOTIDE SEQUENCE [LARGE SCALE GENOMIC DNA]</scope>
    <source>
        <strain evidence="6 7">130</strain>
    </source>
</reference>
<gene>
    <name evidence="6" type="ORF">EKO23_20485</name>
</gene>
<dbReference type="InterPro" id="IPR001647">
    <property type="entry name" value="HTH_TetR"/>
</dbReference>
<dbReference type="PANTHER" id="PTHR30055:SF234">
    <property type="entry name" value="HTH-TYPE TRANSCRIPTIONAL REGULATOR BETI"/>
    <property type="match status" value="1"/>
</dbReference>
<dbReference type="InterPro" id="IPR009057">
    <property type="entry name" value="Homeodomain-like_sf"/>
</dbReference>
<proteinExistence type="predicted"/>
<evidence type="ECO:0000256" key="2">
    <source>
        <dbReference type="ARBA" id="ARBA00023125"/>
    </source>
</evidence>
<feature type="domain" description="HTH tetR-type" evidence="5">
    <location>
        <begin position="18"/>
        <end position="78"/>
    </location>
</feature>
<evidence type="ECO:0000259" key="5">
    <source>
        <dbReference type="PROSITE" id="PS50977"/>
    </source>
</evidence>